<keyword evidence="2" id="KW-1185">Reference proteome</keyword>
<gene>
    <name evidence="1" type="ORF">JFL43_07760</name>
</gene>
<reference evidence="1 2" key="1">
    <citation type="submission" date="2020-12" db="EMBL/GenBank/DDBJ databases">
        <title>YIM B01967 draft genome.</title>
        <authorList>
            <person name="Yan X."/>
        </authorList>
    </citation>
    <scope>NUCLEOTIDE SEQUENCE [LARGE SCALE GENOMIC DNA]</scope>
    <source>
        <strain evidence="1 2">YIM B01967</strain>
    </source>
</reference>
<evidence type="ECO:0000313" key="2">
    <source>
        <dbReference type="Proteomes" id="UP000618943"/>
    </source>
</evidence>
<name>A0ABS1H5Q5_9BACL</name>
<comment type="caution">
    <text evidence="1">The sequence shown here is derived from an EMBL/GenBank/DDBJ whole genome shotgun (WGS) entry which is preliminary data.</text>
</comment>
<dbReference type="Proteomes" id="UP000618943">
    <property type="component" value="Unassembled WGS sequence"/>
</dbReference>
<protein>
    <submittedName>
        <fullName evidence="1">Uncharacterized protein</fullName>
    </submittedName>
</protein>
<organism evidence="1 2">
    <name type="scientific">Viridibacillus soli</name>
    <dbReference type="NCBI Taxonomy" id="2798301"/>
    <lineage>
        <taxon>Bacteria</taxon>
        <taxon>Bacillati</taxon>
        <taxon>Bacillota</taxon>
        <taxon>Bacilli</taxon>
        <taxon>Bacillales</taxon>
        <taxon>Caryophanaceae</taxon>
        <taxon>Viridibacillus</taxon>
    </lineage>
</organism>
<sequence length="63" mass="7507">MPYRIKNDGEKVISLQEIQEYFTEHYNADKFLVQYRRNTVTIVTVCLEDKETGWTLTGYETNN</sequence>
<dbReference type="EMBL" id="JAEOAH010000007">
    <property type="protein sequence ID" value="MBK3494753.1"/>
    <property type="molecule type" value="Genomic_DNA"/>
</dbReference>
<accession>A0ABS1H5Q5</accession>
<evidence type="ECO:0000313" key="1">
    <source>
        <dbReference type="EMBL" id="MBK3494753.1"/>
    </source>
</evidence>
<proteinExistence type="predicted"/>
<dbReference type="RefSeq" id="WP_200748571.1">
    <property type="nucleotide sequence ID" value="NZ_JAEOAH010000007.1"/>
</dbReference>